<evidence type="ECO:0008006" key="4">
    <source>
        <dbReference type="Google" id="ProtNLM"/>
    </source>
</evidence>
<organism evidence="2 3">
    <name type="scientific">Spiroplasma chinense</name>
    <dbReference type="NCBI Taxonomy" id="216932"/>
    <lineage>
        <taxon>Bacteria</taxon>
        <taxon>Bacillati</taxon>
        <taxon>Mycoplasmatota</taxon>
        <taxon>Mollicutes</taxon>
        <taxon>Entomoplasmatales</taxon>
        <taxon>Spiroplasmataceae</taxon>
        <taxon>Spiroplasma</taxon>
    </lineage>
</organism>
<dbReference type="EMBL" id="CP043026">
    <property type="protein sequence ID" value="QEH61567.1"/>
    <property type="molecule type" value="Genomic_DNA"/>
</dbReference>
<name>A0A5B9Y5M1_9MOLU</name>
<dbReference type="KEGG" id="schi:SCHIN_v1c03700"/>
<keyword evidence="3" id="KW-1185">Reference proteome</keyword>
<reference evidence="2 3" key="1">
    <citation type="submission" date="2019-08" db="EMBL/GenBank/DDBJ databases">
        <title>Complete genome sequence of Spiroplasma chinense CCH (DSM 19755).</title>
        <authorList>
            <person name="Shen H.-Y."/>
            <person name="Lin Y.-C."/>
            <person name="Chou L."/>
            <person name="Kuo C.-H."/>
        </authorList>
    </citation>
    <scope>NUCLEOTIDE SEQUENCE [LARGE SCALE GENOMIC DNA]</scope>
    <source>
        <strain evidence="2 3">CCH</strain>
    </source>
</reference>
<gene>
    <name evidence="2" type="ORF">SCHIN_v1c03700</name>
</gene>
<dbReference type="AlphaFoldDB" id="A0A5B9Y5M1"/>
<dbReference type="NCBIfam" id="NF038029">
    <property type="entry name" value="LP_plasma"/>
    <property type="match status" value="1"/>
</dbReference>
<dbReference type="PROSITE" id="PS51257">
    <property type="entry name" value="PROKAR_LIPOPROTEIN"/>
    <property type="match status" value="1"/>
</dbReference>
<dbReference type="Proteomes" id="UP000323144">
    <property type="component" value="Chromosome"/>
</dbReference>
<feature type="chain" id="PRO_5022736223" description="Lipoprotein" evidence="1">
    <location>
        <begin position="24"/>
        <end position="276"/>
    </location>
</feature>
<accession>A0A5B9Y5M1</accession>
<evidence type="ECO:0000313" key="2">
    <source>
        <dbReference type="EMBL" id="QEH61567.1"/>
    </source>
</evidence>
<dbReference type="RefSeq" id="WP_166507959.1">
    <property type="nucleotide sequence ID" value="NZ_CP043026.1"/>
</dbReference>
<sequence length="276" mass="31310">MKKLLSILAATSFIASSSATVVACGTEVITLTDSQRKTWDEKYNNLLDLFHNEIYTQIFSGTNSELISKTTKSLAERNSETGNLTLKKEISLSSTDRANMKEIKSFFLDTQPATIYLLERAEKEKVTFAKNAEEIKGVKDEYNTKFEEYKTKLEENGSLKGVMDALIEKRNNADGEEQATYKSLINFLENPTAQGLSLLNTLHDSKDESVKISDEDYNAIKSLIELEFKVSMPGYLFEIWNLSTFITEYDTSYKYNKKAEGYQELTANWKSAYNLG</sequence>
<dbReference type="InterPro" id="IPR054816">
    <property type="entry name" value="Lipoprotein_mollicutes-type_CS"/>
</dbReference>
<proteinExistence type="predicted"/>
<evidence type="ECO:0000256" key="1">
    <source>
        <dbReference type="SAM" id="SignalP"/>
    </source>
</evidence>
<protein>
    <recommendedName>
        <fullName evidence="4">Lipoprotein</fullName>
    </recommendedName>
</protein>
<keyword evidence="1" id="KW-0732">Signal</keyword>
<evidence type="ECO:0000313" key="3">
    <source>
        <dbReference type="Proteomes" id="UP000323144"/>
    </source>
</evidence>
<feature type="signal peptide" evidence="1">
    <location>
        <begin position="1"/>
        <end position="23"/>
    </location>
</feature>